<evidence type="ECO:0000256" key="9">
    <source>
        <dbReference type="ARBA" id="ARBA00022932"/>
    </source>
</evidence>
<dbReference type="PANTHER" id="PTHR42648:SF11">
    <property type="entry name" value="TRANSPOSON TY4-P GAG-POL POLYPROTEIN"/>
    <property type="match status" value="1"/>
</dbReference>
<dbReference type="GO" id="GO:0016787">
    <property type="term" value="F:hydrolase activity"/>
    <property type="evidence" value="ECO:0007669"/>
    <property type="project" value="UniProtKB-KW"/>
</dbReference>
<keyword evidence="9" id="KW-0239">DNA-directed DNA polymerase</keyword>
<dbReference type="GO" id="GO:0046872">
    <property type="term" value="F:metal ion binding"/>
    <property type="evidence" value="ECO:0007669"/>
    <property type="project" value="UniProtKB-KW"/>
</dbReference>
<keyword evidence="10" id="KW-0233">DNA recombination</keyword>
<keyword evidence="14" id="KW-1185">Reference proteome</keyword>
<evidence type="ECO:0000259" key="12">
    <source>
        <dbReference type="Pfam" id="PF25597"/>
    </source>
</evidence>
<dbReference type="EMBL" id="AVOT02051246">
    <property type="protein sequence ID" value="MBW0546258.1"/>
    <property type="molecule type" value="Genomic_DNA"/>
</dbReference>
<evidence type="ECO:0000256" key="4">
    <source>
        <dbReference type="ARBA" id="ARBA00022759"/>
    </source>
</evidence>
<keyword evidence="2" id="KW-0540">Nuclease</keyword>
<keyword evidence="6" id="KW-0460">Magnesium</keyword>
<keyword evidence="7" id="KW-0229">DNA integration</keyword>
<dbReference type="GO" id="GO:0006310">
    <property type="term" value="P:DNA recombination"/>
    <property type="evidence" value="ECO:0007669"/>
    <property type="project" value="UniProtKB-KW"/>
</dbReference>
<keyword evidence="9" id="KW-0808">Transferase</keyword>
<feature type="region of interest" description="Disordered" evidence="11">
    <location>
        <begin position="158"/>
        <end position="205"/>
    </location>
</feature>
<evidence type="ECO:0000256" key="3">
    <source>
        <dbReference type="ARBA" id="ARBA00022723"/>
    </source>
</evidence>
<keyword evidence="1" id="KW-0548">Nucleotidyltransferase</keyword>
<dbReference type="Pfam" id="PF25597">
    <property type="entry name" value="SH3_retrovirus"/>
    <property type="match status" value="1"/>
</dbReference>
<feature type="compositionally biased region" description="Polar residues" evidence="11">
    <location>
        <begin position="191"/>
        <end position="205"/>
    </location>
</feature>
<dbReference type="Proteomes" id="UP000765509">
    <property type="component" value="Unassembled WGS sequence"/>
</dbReference>
<dbReference type="GO" id="GO:0003964">
    <property type="term" value="F:RNA-directed DNA polymerase activity"/>
    <property type="evidence" value="ECO:0007669"/>
    <property type="project" value="UniProtKB-KW"/>
</dbReference>
<gene>
    <name evidence="13" type="ORF">O181_085973</name>
</gene>
<proteinExistence type="predicted"/>
<dbReference type="PANTHER" id="PTHR42648">
    <property type="entry name" value="TRANSPOSASE, PUTATIVE-RELATED"/>
    <property type="match status" value="1"/>
</dbReference>
<evidence type="ECO:0000256" key="10">
    <source>
        <dbReference type="ARBA" id="ARBA00023172"/>
    </source>
</evidence>
<protein>
    <recommendedName>
        <fullName evidence="12">Retroviral polymerase SH3-like domain-containing protein</fullName>
    </recommendedName>
</protein>
<name>A0A9Q3FU56_9BASI</name>
<evidence type="ECO:0000256" key="11">
    <source>
        <dbReference type="SAM" id="MobiDB-lite"/>
    </source>
</evidence>
<feature type="domain" description="Retroviral polymerase SH3-like" evidence="12">
    <location>
        <begin position="51"/>
        <end position="111"/>
    </location>
</feature>
<accession>A0A9Q3FU56</accession>
<dbReference type="InterPro" id="IPR039537">
    <property type="entry name" value="Retrotran_Ty1/copia-like"/>
</dbReference>
<dbReference type="GO" id="GO:0003887">
    <property type="term" value="F:DNA-directed DNA polymerase activity"/>
    <property type="evidence" value="ECO:0007669"/>
    <property type="project" value="UniProtKB-KW"/>
</dbReference>
<sequence length="205" mass="24144">MFESGMEEELWAGSLNTANFLRLRISDSDKSPFEKLFNKKPNLSRIQRFGCRAYVKNNSYKRKLDERALKGVLVGYEPDYGVYPILLEDTGKIICSRDVRFNEDELPLKTQRKISLEEDQEITENIEPVLRSNEEEFREPIRIRIRISRIQEQQEIELTNTENQNVETDKAENTGSERNRGKQRPQWEWSMRTQAPNNISSEIVE</sequence>
<feature type="compositionally biased region" description="Basic and acidic residues" evidence="11">
    <location>
        <begin position="167"/>
        <end position="180"/>
    </location>
</feature>
<reference evidence="13" key="1">
    <citation type="submission" date="2021-03" db="EMBL/GenBank/DDBJ databases">
        <title>Draft genome sequence of rust myrtle Austropuccinia psidii MF-1, a brazilian biotype.</title>
        <authorList>
            <person name="Quecine M.C."/>
            <person name="Pachon D.M.R."/>
            <person name="Bonatelli M.L."/>
            <person name="Correr F.H."/>
            <person name="Franceschini L.M."/>
            <person name="Leite T.F."/>
            <person name="Margarido G.R.A."/>
            <person name="Almeida C.A."/>
            <person name="Ferrarezi J.A."/>
            <person name="Labate C.A."/>
        </authorList>
    </citation>
    <scope>NUCLEOTIDE SEQUENCE</scope>
    <source>
        <strain evidence="13">MF-1</strain>
    </source>
</reference>
<evidence type="ECO:0000256" key="6">
    <source>
        <dbReference type="ARBA" id="ARBA00022842"/>
    </source>
</evidence>
<dbReference type="InterPro" id="IPR057670">
    <property type="entry name" value="SH3_retrovirus"/>
</dbReference>
<evidence type="ECO:0000313" key="14">
    <source>
        <dbReference type="Proteomes" id="UP000765509"/>
    </source>
</evidence>
<evidence type="ECO:0000256" key="8">
    <source>
        <dbReference type="ARBA" id="ARBA00022918"/>
    </source>
</evidence>
<keyword evidence="8" id="KW-0695">RNA-directed DNA polymerase</keyword>
<keyword evidence="4" id="KW-0255">Endonuclease</keyword>
<evidence type="ECO:0000256" key="7">
    <source>
        <dbReference type="ARBA" id="ARBA00022908"/>
    </source>
</evidence>
<evidence type="ECO:0000313" key="13">
    <source>
        <dbReference type="EMBL" id="MBW0546258.1"/>
    </source>
</evidence>
<organism evidence="13 14">
    <name type="scientific">Austropuccinia psidii MF-1</name>
    <dbReference type="NCBI Taxonomy" id="1389203"/>
    <lineage>
        <taxon>Eukaryota</taxon>
        <taxon>Fungi</taxon>
        <taxon>Dikarya</taxon>
        <taxon>Basidiomycota</taxon>
        <taxon>Pucciniomycotina</taxon>
        <taxon>Pucciniomycetes</taxon>
        <taxon>Pucciniales</taxon>
        <taxon>Sphaerophragmiaceae</taxon>
        <taxon>Austropuccinia</taxon>
    </lineage>
</organism>
<keyword evidence="3" id="KW-0479">Metal-binding</keyword>
<keyword evidence="5" id="KW-0378">Hydrolase</keyword>
<dbReference type="AlphaFoldDB" id="A0A9Q3FU56"/>
<dbReference type="GO" id="GO:0004519">
    <property type="term" value="F:endonuclease activity"/>
    <property type="evidence" value="ECO:0007669"/>
    <property type="project" value="UniProtKB-KW"/>
</dbReference>
<comment type="caution">
    <text evidence="13">The sequence shown here is derived from an EMBL/GenBank/DDBJ whole genome shotgun (WGS) entry which is preliminary data.</text>
</comment>
<dbReference type="GO" id="GO:0015074">
    <property type="term" value="P:DNA integration"/>
    <property type="evidence" value="ECO:0007669"/>
    <property type="project" value="UniProtKB-KW"/>
</dbReference>
<evidence type="ECO:0000256" key="5">
    <source>
        <dbReference type="ARBA" id="ARBA00022801"/>
    </source>
</evidence>
<evidence type="ECO:0000256" key="1">
    <source>
        <dbReference type="ARBA" id="ARBA00022695"/>
    </source>
</evidence>
<evidence type="ECO:0000256" key="2">
    <source>
        <dbReference type="ARBA" id="ARBA00022722"/>
    </source>
</evidence>
<dbReference type="OrthoDB" id="1933590at2759"/>